<dbReference type="RefSeq" id="WP_012215327.1">
    <property type="nucleotide sequence ID" value="NC_010085.1"/>
</dbReference>
<evidence type="ECO:0000256" key="1">
    <source>
        <dbReference type="ARBA" id="ARBA00022741"/>
    </source>
</evidence>
<dbReference type="Pfam" id="PF00270">
    <property type="entry name" value="DEAD"/>
    <property type="match status" value="1"/>
</dbReference>
<dbReference type="Gene3D" id="1.20.1320.20">
    <property type="entry name" value="hef helicase domain"/>
    <property type="match status" value="1"/>
</dbReference>
<dbReference type="GO" id="GO:0005737">
    <property type="term" value="C:cytoplasm"/>
    <property type="evidence" value="ECO:0000318"/>
    <property type="project" value="GO_Central"/>
</dbReference>
<dbReference type="PANTHER" id="PTHR14025">
    <property type="entry name" value="FANCONI ANEMIA GROUP M FANCM FAMILY MEMBER"/>
    <property type="match status" value="1"/>
</dbReference>
<dbReference type="InParanoid" id="A9A2C9"/>
<dbReference type="PROSITE" id="PS51192">
    <property type="entry name" value="HELICASE_ATP_BIND_1"/>
    <property type="match status" value="1"/>
</dbReference>
<evidence type="ECO:0000256" key="4">
    <source>
        <dbReference type="ARBA" id="ARBA00022840"/>
    </source>
</evidence>
<dbReference type="SMART" id="SM00487">
    <property type="entry name" value="DEXDc"/>
    <property type="match status" value="1"/>
</dbReference>
<dbReference type="STRING" id="436308.Nmar_0944"/>
<evidence type="ECO:0000313" key="7">
    <source>
        <dbReference type="EMBL" id="ABX12840.1"/>
    </source>
</evidence>
<evidence type="ECO:0000259" key="6">
    <source>
        <dbReference type="PROSITE" id="PS51194"/>
    </source>
</evidence>
<feature type="domain" description="Helicase ATP-binding" evidence="5">
    <location>
        <begin position="24"/>
        <end position="186"/>
    </location>
</feature>
<dbReference type="OrthoDB" id="9764at2157"/>
<evidence type="ECO:0000256" key="3">
    <source>
        <dbReference type="ARBA" id="ARBA00022806"/>
    </source>
</evidence>
<keyword evidence="1" id="KW-0547">Nucleotide-binding</keyword>
<dbReference type="PROSITE" id="PS51194">
    <property type="entry name" value="HELICASE_CTER"/>
    <property type="match status" value="1"/>
</dbReference>
<gene>
    <name evidence="7" type="ordered locus">Nmar_0944</name>
</gene>
<evidence type="ECO:0000259" key="5">
    <source>
        <dbReference type="PROSITE" id="PS51192"/>
    </source>
</evidence>
<dbReference type="GO" id="GO:0016787">
    <property type="term" value="F:hydrolase activity"/>
    <property type="evidence" value="ECO:0007669"/>
    <property type="project" value="UniProtKB-KW"/>
</dbReference>
<sequence>MTEFIEKRYVKKDSIEKRDYQVNLANQAISENCIVVLPTGLGKTAIALQVIAEYLSKGTGGALFLAPTRVLVNQHYEFLKENLTLDDISLITGEDTIQKRTKLWNNSVICATPEIAKNDLDRGIVSSNQFNLIIFDEVHRTVGDYAYSGIAERFVNSDGRIVGMTATLPSEKDKATEILTKLKIASVAERTENSPDVKPYTQETNTEWINVELPPELKTIQTLLKLALDQRYQTLRDNGIKLAEQQSLSALLRIRQFVLNQNRRSAKPLFTAIRIHYALNILEAHGITPFLKFCERAKAKKGAGVKELFEVDPNFTRAVHLAKEAQSRGIEHSKIPKLKDIIESVPGKALIFTSYRDSVDLIHSKLTELGVSAGILIGKAGETGLKQKKQIEIVQKFRDGIFDVLIATRVGEEGLDIAEVNQVIFYDNVPSSVRFIQRRGRTGRKDTGKLVVLIAKNTIDETYYWIGKRKMSASKAMGDKMTKVLEKNQEVVSKKTGLDAFI</sequence>
<keyword evidence="3 7" id="KW-0347">Helicase</keyword>
<dbReference type="SUPFAM" id="SSF52540">
    <property type="entry name" value="P-loop containing nucleoside triphosphate hydrolases"/>
    <property type="match status" value="1"/>
</dbReference>
<dbReference type="Gene3D" id="3.40.50.300">
    <property type="entry name" value="P-loop containing nucleotide triphosphate hydrolases"/>
    <property type="match status" value="2"/>
</dbReference>
<dbReference type="AlphaFoldDB" id="A9A2C9"/>
<dbReference type="KEGG" id="nmr:Nmar_0944"/>
<dbReference type="EMBL" id="CP000866">
    <property type="protein sequence ID" value="ABX12840.1"/>
    <property type="molecule type" value="Genomic_DNA"/>
</dbReference>
<organism evidence="7 8">
    <name type="scientific">Nitrosopumilus maritimus (strain SCM1)</name>
    <dbReference type="NCBI Taxonomy" id="436308"/>
    <lineage>
        <taxon>Archaea</taxon>
        <taxon>Nitrososphaerota</taxon>
        <taxon>Nitrososphaeria</taxon>
        <taxon>Nitrosopumilales</taxon>
        <taxon>Nitrosopumilaceae</taxon>
        <taxon>Nitrosopumilus</taxon>
    </lineage>
</organism>
<dbReference type="HOGENOM" id="CLU_002513_3_1_2"/>
<proteinExistence type="predicted"/>
<protein>
    <submittedName>
        <fullName evidence="7">DEAD/DEAH box helicase domain protein</fullName>
    </submittedName>
</protein>
<reference evidence="7 8" key="1">
    <citation type="journal article" date="2010" name="Proc. Natl. Acad. Sci. U.S.A.">
        <title>Nitrosopumilus maritimus genome reveals unique mechanisms for nitrification and autotrophy in globally distributed marine crenarchaea.</title>
        <authorList>
            <person name="Walker C.B."/>
            <person name="de la Torre J.R."/>
            <person name="Klotz M.G."/>
            <person name="Urakawa H."/>
            <person name="Pinel N."/>
            <person name="Arp D.J."/>
            <person name="Brochier-Armanet C."/>
            <person name="Chain P.S."/>
            <person name="Chan P.P."/>
            <person name="Gollabgir A."/>
            <person name="Hemp J."/>
            <person name="Hugler M."/>
            <person name="Karr E.A."/>
            <person name="Konneke M."/>
            <person name="Shin M."/>
            <person name="Lawton T.J."/>
            <person name="Lowe T."/>
            <person name="Martens-Habbena W."/>
            <person name="Sayavedra-Soto L.A."/>
            <person name="Lang D."/>
            <person name="Sievert S.M."/>
            <person name="Rosenzweig A.C."/>
            <person name="Manning G."/>
            <person name="Stahl D.A."/>
        </authorList>
    </citation>
    <scope>NUCLEOTIDE SEQUENCE [LARGE SCALE GENOMIC DNA]</scope>
    <source>
        <strain evidence="7 8">SCM1</strain>
    </source>
</reference>
<dbReference type="eggNOG" id="arCOG00872">
    <property type="taxonomic scope" value="Archaea"/>
</dbReference>
<keyword evidence="2" id="KW-0378">Hydrolase</keyword>
<dbReference type="GO" id="GO:0004386">
    <property type="term" value="F:helicase activity"/>
    <property type="evidence" value="ECO:0007669"/>
    <property type="project" value="UniProtKB-KW"/>
</dbReference>
<dbReference type="CDD" id="cd12089">
    <property type="entry name" value="Hef_ID"/>
    <property type="match status" value="1"/>
</dbReference>
<dbReference type="Proteomes" id="UP000000792">
    <property type="component" value="Chromosome"/>
</dbReference>
<dbReference type="EnsemblBacteria" id="ABX12840">
    <property type="protein sequence ID" value="ABX12840"/>
    <property type="gene ID" value="Nmar_0944"/>
</dbReference>
<dbReference type="GeneID" id="5773424"/>
<dbReference type="InterPro" id="IPR011545">
    <property type="entry name" value="DEAD/DEAH_box_helicase_dom"/>
</dbReference>
<dbReference type="GO" id="GO:0003676">
    <property type="term" value="F:nucleic acid binding"/>
    <property type="evidence" value="ECO:0007669"/>
    <property type="project" value="InterPro"/>
</dbReference>
<feature type="domain" description="Helicase C-terminal" evidence="6">
    <location>
        <begin position="337"/>
        <end position="493"/>
    </location>
</feature>
<dbReference type="GO" id="GO:0005524">
    <property type="term" value="F:ATP binding"/>
    <property type="evidence" value="ECO:0007669"/>
    <property type="project" value="UniProtKB-KW"/>
</dbReference>
<dbReference type="PhylomeDB" id="A9A2C9"/>
<keyword evidence="8" id="KW-1185">Reference proteome</keyword>
<dbReference type="InterPro" id="IPR041755">
    <property type="entry name" value="Hef_ID"/>
</dbReference>
<dbReference type="InterPro" id="IPR001650">
    <property type="entry name" value="Helicase_C-like"/>
</dbReference>
<evidence type="ECO:0000256" key="2">
    <source>
        <dbReference type="ARBA" id="ARBA00022801"/>
    </source>
</evidence>
<accession>A9A2C9</accession>
<dbReference type="SMART" id="SM00490">
    <property type="entry name" value="HELICc"/>
    <property type="match status" value="1"/>
</dbReference>
<dbReference type="PANTHER" id="PTHR14025:SF20">
    <property type="entry name" value="FANCONI ANEMIA GROUP M PROTEIN"/>
    <property type="match status" value="1"/>
</dbReference>
<evidence type="ECO:0000313" key="8">
    <source>
        <dbReference type="Proteomes" id="UP000000792"/>
    </source>
</evidence>
<dbReference type="FunCoup" id="A9A2C9">
    <property type="interactions" value="26"/>
</dbReference>
<dbReference type="GO" id="GO:0140097">
    <property type="term" value="F:catalytic activity, acting on DNA"/>
    <property type="evidence" value="ECO:0007669"/>
    <property type="project" value="UniProtKB-ARBA"/>
</dbReference>
<keyword evidence="4" id="KW-0067">ATP-binding</keyword>
<dbReference type="Pfam" id="PF00271">
    <property type="entry name" value="Helicase_C"/>
    <property type="match status" value="1"/>
</dbReference>
<dbReference type="InterPro" id="IPR014001">
    <property type="entry name" value="Helicase_ATP-bd"/>
</dbReference>
<name>A9A2C9_NITMS</name>
<dbReference type="InterPro" id="IPR027417">
    <property type="entry name" value="P-loop_NTPase"/>
</dbReference>